<dbReference type="PROSITE" id="PS50089">
    <property type="entry name" value="ZF_RING_2"/>
    <property type="match status" value="1"/>
</dbReference>
<dbReference type="SUPFAM" id="SSF57850">
    <property type="entry name" value="RING/U-box"/>
    <property type="match status" value="1"/>
</dbReference>
<dbReference type="PROSITE" id="PS00518">
    <property type="entry name" value="ZF_RING_1"/>
    <property type="match status" value="1"/>
</dbReference>
<dbReference type="InterPro" id="IPR017907">
    <property type="entry name" value="Znf_RING_CS"/>
</dbReference>
<keyword evidence="8" id="KW-1133">Transmembrane helix</keyword>
<name>A0A7K5A8R2_9AVES</name>
<feature type="transmembrane region" description="Helical" evidence="8">
    <location>
        <begin position="122"/>
        <end position="140"/>
    </location>
</feature>
<dbReference type="Gene3D" id="3.30.40.10">
    <property type="entry name" value="Zinc/RING finger domain, C3HC4 (zinc finger)"/>
    <property type="match status" value="1"/>
</dbReference>
<gene>
    <name evidence="11" type="primary">Mkrn2_1</name>
    <name evidence="11" type="ORF">CENUNI_R13539</name>
</gene>
<keyword evidence="12" id="KW-1185">Reference proteome</keyword>
<dbReference type="InterPro" id="IPR013083">
    <property type="entry name" value="Znf_RING/FYVE/PHD"/>
</dbReference>
<feature type="zinc finger region" description="C3H1-type" evidence="7">
    <location>
        <begin position="80"/>
        <end position="109"/>
    </location>
</feature>
<evidence type="ECO:0000256" key="5">
    <source>
        <dbReference type="ARBA" id="ARBA00022771"/>
    </source>
</evidence>
<comment type="catalytic activity">
    <reaction evidence="1">
        <text>S-ubiquitinyl-[E2 ubiquitin-conjugating enzyme]-L-cysteine + [acceptor protein]-L-lysine = [E2 ubiquitin-conjugating enzyme]-L-cysteine + N(6)-ubiquitinyl-[acceptor protein]-L-lysine.</text>
        <dbReference type="EC" id="2.3.2.27"/>
    </reaction>
</comment>
<feature type="domain" description="C3H1-type" evidence="10">
    <location>
        <begin position="80"/>
        <end position="109"/>
    </location>
</feature>
<dbReference type="AlphaFoldDB" id="A0A7K5A8R2"/>
<dbReference type="Proteomes" id="UP000517892">
    <property type="component" value="Unassembled WGS sequence"/>
</dbReference>
<keyword evidence="3" id="KW-0808">Transferase</keyword>
<accession>A0A7K5A8R2</accession>
<evidence type="ECO:0000256" key="1">
    <source>
        <dbReference type="ARBA" id="ARBA00000900"/>
    </source>
</evidence>
<keyword evidence="8" id="KW-0472">Membrane</keyword>
<dbReference type="EMBL" id="VYZI01000958">
    <property type="protein sequence ID" value="NWR80101.1"/>
    <property type="molecule type" value="Genomic_DNA"/>
</dbReference>
<proteinExistence type="predicted"/>
<dbReference type="PANTHER" id="PTHR11224">
    <property type="entry name" value="MAKORIN-RELATED"/>
    <property type="match status" value="1"/>
</dbReference>
<keyword evidence="8" id="KW-0812">Transmembrane</keyword>
<evidence type="ECO:0000259" key="9">
    <source>
        <dbReference type="PROSITE" id="PS50089"/>
    </source>
</evidence>
<dbReference type="GO" id="GO:0016874">
    <property type="term" value="F:ligase activity"/>
    <property type="evidence" value="ECO:0007669"/>
    <property type="project" value="UniProtKB-KW"/>
</dbReference>
<comment type="caution">
    <text evidence="11">The sequence shown here is derived from an EMBL/GenBank/DDBJ whole genome shotgun (WGS) entry which is preliminary data.</text>
</comment>
<evidence type="ECO:0000313" key="12">
    <source>
        <dbReference type="Proteomes" id="UP000517892"/>
    </source>
</evidence>
<evidence type="ECO:0000313" key="11">
    <source>
        <dbReference type="EMBL" id="NWR80101.1"/>
    </source>
</evidence>
<keyword evidence="6 7" id="KW-0862">Zinc</keyword>
<evidence type="ECO:0000259" key="10">
    <source>
        <dbReference type="PROSITE" id="PS50103"/>
    </source>
</evidence>
<protein>
    <recommendedName>
        <fullName evidence="2">RING-type E3 ubiquitin transferase</fullName>
        <ecNumber evidence="2">2.3.2.27</ecNumber>
    </recommendedName>
</protein>
<evidence type="ECO:0000256" key="6">
    <source>
        <dbReference type="ARBA" id="ARBA00022833"/>
    </source>
</evidence>
<evidence type="ECO:0000256" key="3">
    <source>
        <dbReference type="ARBA" id="ARBA00022679"/>
    </source>
</evidence>
<dbReference type="InterPro" id="IPR000571">
    <property type="entry name" value="Znf_CCCH"/>
</dbReference>
<evidence type="ECO:0000256" key="7">
    <source>
        <dbReference type="PROSITE-ProRule" id="PRU00723"/>
    </source>
</evidence>
<keyword evidence="11" id="KW-0436">Ligase</keyword>
<dbReference type="GO" id="GO:0000209">
    <property type="term" value="P:protein polyubiquitination"/>
    <property type="evidence" value="ECO:0007669"/>
    <property type="project" value="InterPro"/>
</dbReference>
<dbReference type="OrthoDB" id="250836at2759"/>
<dbReference type="PROSITE" id="PS50103">
    <property type="entry name" value="ZF_C3H1"/>
    <property type="match status" value="1"/>
</dbReference>
<organism evidence="11 12">
    <name type="scientific">Centropus unirufus</name>
    <dbReference type="NCBI Taxonomy" id="1118519"/>
    <lineage>
        <taxon>Eukaryota</taxon>
        <taxon>Metazoa</taxon>
        <taxon>Chordata</taxon>
        <taxon>Craniata</taxon>
        <taxon>Vertebrata</taxon>
        <taxon>Euteleostomi</taxon>
        <taxon>Archelosauria</taxon>
        <taxon>Archosauria</taxon>
        <taxon>Dinosauria</taxon>
        <taxon>Saurischia</taxon>
        <taxon>Theropoda</taxon>
        <taxon>Coelurosauria</taxon>
        <taxon>Aves</taxon>
        <taxon>Neognathae</taxon>
        <taxon>Neoaves</taxon>
        <taxon>Otidimorphae</taxon>
        <taxon>Cuculiformes</taxon>
        <taxon>Centropidae</taxon>
        <taxon>Centropus</taxon>
    </lineage>
</organism>
<keyword evidence="4 7" id="KW-0479">Metal-binding</keyword>
<dbReference type="PANTHER" id="PTHR11224:SF39">
    <property type="entry name" value="RING-TYPE E3 UBIQUITIN TRANSFERASE"/>
    <property type="match status" value="1"/>
</dbReference>
<evidence type="ECO:0000256" key="4">
    <source>
        <dbReference type="ARBA" id="ARBA00022723"/>
    </source>
</evidence>
<reference evidence="11 12" key="1">
    <citation type="submission" date="2019-09" db="EMBL/GenBank/DDBJ databases">
        <title>Bird 10,000 Genomes (B10K) Project - Family phase.</title>
        <authorList>
            <person name="Zhang G."/>
        </authorList>
    </citation>
    <scope>NUCLEOTIDE SEQUENCE [LARGE SCALE GENOMIC DNA]</scope>
    <source>
        <strain evidence="11">B10K-DU-017-25</strain>
        <tissue evidence="11">Mixed tissue sample</tissue>
    </source>
</reference>
<dbReference type="InterPro" id="IPR001841">
    <property type="entry name" value="Znf_RING"/>
</dbReference>
<evidence type="ECO:0000256" key="2">
    <source>
        <dbReference type="ARBA" id="ARBA00012483"/>
    </source>
</evidence>
<keyword evidence="5 7" id="KW-0863">Zinc-finger</keyword>
<feature type="domain" description="RING-type" evidence="9">
    <location>
        <begin position="21"/>
        <end position="51"/>
    </location>
</feature>
<evidence type="ECO:0000256" key="8">
    <source>
        <dbReference type="SAM" id="Phobius"/>
    </source>
</evidence>
<dbReference type="GO" id="GO:0061630">
    <property type="term" value="F:ubiquitin protein ligase activity"/>
    <property type="evidence" value="ECO:0007669"/>
    <property type="project" value="UniProtKB-EC"/>
</dbReference>
<feature type="non-terminal residue" evidence="11">
    <location>
        <position position="1"/>
    </location>
</feature>
<dbReference type="InterPro" id="IPR045072">
    <property type="entry name" value="MKRN-like"/>
</dbReference>
<dbReference type="GO" id="GO:0008270">
    <property type="term" value="F:zinc ion binding"/>
    <property type="evidence" value="ECO:0007669"/>
    <property type="project" value="UniProtKB-KW"/>
</dbReference>
<sequence length="146" mass="17077">MDRVYEKALPEERLFGILPNCSHVYCVGCIRKWRCSQDFQRGVIKACPECRVISNYYIPHKYWVSDVGEKEKLIEAFKARSREIKCKFFTQNQGYCPFQSDCIYLHELPAGQWRCRRQRPRMLVVSWGLLAAFLGGWSMAAQEKGA</sequence>
<feature type="non-terminal residue" evidence="11">
    <location>
        <position position="146"/>
    </location>
</feature>
<dbReference type="EC" id="2.3.2.27" evidence="2"/>